<name>A0A7W3J9N8_9MICO</name>
<feature type="transmembrane region" description="Helical" evidence="2">
    <location>
        <begin position="164"/>
        <end position="185"/>
    </location>
</feature>
<keyword evidence="2" id="KW-1133">Transmembrane helix</keyword>
<feature type="region of interest" description="Disordered" evidence="1">
    <location>
        <begin position="1"/>
        <end position="138"/>
    </location>
</feature>
<feature type="compositionally biased region" description="Low complexity" evidence="1">
    <location>
        <begin position="37"/>
        <end position="81"/>
    </location>
</feature>
<dbReference type="RefSeq" id="WP_182617172.1">
    <property type="nucleotide sequence ID" value="NZ_BAAATF010000003.1"/>
</dbReference>
<feature type="compositionally biased region" description="Low complexity" evidence="1">
    <location>
        <begin position="92"/>
        <end position="119"/>
    </location>
</feature>
<gene>
    <name evidence="3" type="ORF">FHX71_002780</name>
</gene>
<evidence type="ECO:0000256" key="2">
    <source>
        <dbReference type="SAM" id="Phobius"/>
    </source>
</evidence>
<dbReference type="Proteomes" id="UP000540568">
    <property type="component" value="Unassembled WGS sequence"/>
</dbReference>
<evidence type="ECO:0000256" key="1">
    <source>
        <dbReference type="SAM" id="MobiDB-lite"/>
    </source>
</evidence>
<proteinExistence type="predicted"/>
<keyword evidence="2" id="KW-0472">Membrane</keyword>
<protein>
    <submittedName>
        <fullName evidence="3">Uncharacterized protein</fullName>
    </submittedName>
</protein>
<organism evidence="3 4">
    <name type="scientific">Promicromonospora sukumoe</name>
    <dbReference type="NCBI Taxonomy" id="88382"/>
    <lineage>
        <taxon>Bacteria</taxon>
        <taxon>Bacillati</taxon>
        <taxon>Actinomycetota</taxon>
        <taxon>Actinomycetes</taxon>
        <taxon>Micrococcales</taxon>
        <taxon>Promicromonosporaceae</taxon>
        <taxon>Promicromonospora</taxon>
    </lineage>
</organism>
<keyword evidence="2" id="KW-0812">Transmembrane</keyword>
<reference evidence="3 4" key="1">
    <citation type="submission" date="2020-07" db="EMBL/GenBank/DDBJ databases">
        <title>Sequencing the genomes of 1000 actinobacteria strains.</title>
        <authorList>
            <person name="Klenk H.-P."/>
        </authorList>
    </citation>
    <scope>NUCLEOTIDE SEQUENCE [LARGE SCALE GENOMIC DNA]</scope>
    <source>
        <strain evidence="3 4">DSM 44121</strain>
    </source>
</reference>
<feature type="transmembrane region" description="Helical" evidence="2">
    <location>
        <begin position="234"/>
        <end position="255"/>
    </location>
</feature>
<accession>A0A7W3J9N8</accession>
<evidence type="ECO:0000313" key="4">
    <source>
        <dbReference type="Proteomes" id="UP000540568"/>
    </source>
</evidence>
<feature type="compositionally biased region" description="Low complexity" evidence="1">
    <location>
        <begin position="1"/>
        <end position="20"/>
    </location>
</feature>
<keyword evidence="4" id="KW-1185">Reference proteome</keyword>
<sequence length="617" mass="63988">MSTETAPDAAPAEEPSGAASERPDTTGETVSELMSDAAARAAAWAATARAAATGAETTRTAATGSEAVGSAQTTSSAGSDGTTDRTSDDPSDAASDAGTGTVADPASGPTPDATPTAPSETPPAAPTDPVRDETPAAVHPAARPLTAALLNLSGLGLGYLHLRAWVRLPVALAATAGLVWVALPIGREPIAVWWAVGYLGALALFALDAAFLARRRARRPDGPSGRRTVWSPRAAGRVAWATLAVVPLLGAGYAVTQHEVLEQHLAYDLDQAGASLESVGTAFGPFKKTYDDAYATYVGVAEDHPATRAADRVPGLVDDLYTQAKTDDPCTGLVVVRHFAEPGTPGPLQGVAEGEIPGALHDCGMRSAETGNLDMSRTYLTELLADHPASDPASAVPGDLEEWRDGVLKDLGGAKGCADTDAATASTGFLAKFDSGAVSALADEARERVPAGLLKCGVEQFERRKYLGAVQALDGLVESYPRAKEADYAERVRIAAGIALVDPKAGVRLPVRDEPEGTLTLTVYNYSPDPFQMVYTGPATGVVEIDECDDCSYLAKGEEPVCSGYSLTVPSTTVTLPAGDYLTATRRQSTVVGWEDVGVDNESFTADTVLCTWSSRF</sequence>
<dbReference type="AlphaFoldDB" id="A0A7W3J9N8"/>
<feature type="transmembrane region" description="Helical" evidence="2">
    <location>
        <begin position="191"/>
        <end position="213"/>
    </location>
</feature>
<dbReference type="EMBL" id="JACGWV010000001">
    <property type="protein sequence ID" value="MBA8808838.1"/>
    <property type="molecule type" value="Genomic_DNA"/>
</dbReference>
<comment type="caution">
    <text evidence="3">The sequence shown here is derived from an EMBL/GenBank/DDBJ whole genome shotgun (WGS) entry which is preliminary data.</text>
</comment>
<evidence type="ECO:0000313" key="3">
    <source>
        <dbReference type="EMBL" id="MBA8808838.1"/>
    </source>
</evidence>